<evidence type="ECO:0000259" key="2">
    <source>
        <dbReference type="PROSITE" id="PS50043"/>
    </source>
</evidence>
<feature type="region of interest" description="Disordered" evidence="1">
    <location>
        <begin position="1"/>
        <end position="21"/>
    </location>
</feature>
<dbReference type="InterPro" id="IPR003607">
    <property type="entry name" value="HD/PDEase_dom"/>
</dbReference>
<dbReference type="InterPro" id="IPR036388">
    <property type="entry name" value="WH-like_DNA-bd_sf"/>
</dbReference>
<name>A0ABS1K1Z8_9MICC</name>
<dbReference type="Pfam" id="PF00196">
    <property type="entry name" value="GerE"/>
    <property type="match status" value="1"/>
</dbReference>
<dbReference type="InterPro" id="IPR037522">
    <property type="entry name" value="HD_GYP_dom"/>
</dbReference>
<sequence length="575" mass="60725">MQGGDERGISGGGGQDASGKEDGAVCGWGGVHAAMVRPQTQAAHRAFAPSVFGHRLQASMRPCTPGTAERDDRRMAGSLRLAELIAAMSLATDLGMGQPLEQGLRTCLTALELADVAGVEQDSRGEVYYTALLRFLGCTADAHEAAALAGGDDVALRAAIAPVLGGAPGEFLKAVVPALAAGQSAATRLRTTAVFLSAGRARLRDGVRAHCEAAEMLAARLGLPETIRRSLAASFETWDGHGFPDGLSGEAIPLPARIVFLARDIEVIARLRGAEAVRAALRDRAGHSLDPALAAAAMHSLDRLLDAARTERPWDEALGLEPHPVAEIPPQRVDEVLEVFADFADLKWPARAGFSRDVAALASSAAPDHAERLRRAGLVQDLGRVAVPGSLEGSPADDERLRLHPYYSERIIARAPAVAPLARLAGMHHERLDGSGYYRGAAGPELPWEARVLAAADAFRELLVAAAGRPAPLARAADALTLQAPQKLDRDAVDAVLAAAGLRDRRSHPAWPNGLTEREVEVLRLICRGATKKDVAESLAISPNTADHHVRHIYTKIGVSSRAAATLFAVEHDLL</sequence>
<feature type="domain" description="HD-GYP" evidence="3">
    <location>
        <begin position="96"/>
        <end position="313"/>
    </location>
</feature>
<dbReference type="SUPFAM" id="SSF109604">
    <property type="entry name" value="HD-domain/PDEase-like"/>
    <property type="match status" value="1"/>
</dbReference>
<dbReference type="CDD" id="cd00077">
    <property type="entry name" value="HDc"/>
    <property type="match status" value="1"/>
</dbReference>
<proteinExistence type="predicted"/>
<dbReference type="CDD" id="cd06170">
    <property type="entry name" value="LuxR_C_like"/>
    <property type="match status" value="1"/>
</dbReference>
<dbReference type="PANTHER" id="PTHR45228">
    <property type="entry name" value="CYCLIC DI-GMP PHOSPHODIESTERASE TM_0186-RELATED"/>
    <property type="match status" value="1"/>
</dbReference>
<gene>
    <name evidence="4" type="ORF">JJE72_09320</name>
</gene>
<dbReference type="PROSITE" id="PS51832">
    <property type="entry name" value="HD_GYP"/>
    <property type="match status" value="2"/>
</dbReference>
<comment type="caution">
    <text evidence="4">The sequence shown here is derived from an EMBL/GenBank/DDBJ whole genome shotgun (WGS) entry which is preliminary data.</text>
</comment>
<accession>A0ABS1K1Z8</accession>
<dbReference type="Gene3D" id="1.10.3210.10">
    <property type="entry name" value="Hypothetical protein af1432"/>
    <property type="match status" value="2"/>
</dbReference>
<feature type="domain" description="HD-GYP" evidence="3">
    <location>
        <begin position="322"/>
        <end position="512"/>
    </location>
</feature>
<dbReference type="InterPro" id="IPR052020">
    <property type="entry name" value="Cyclic_di-GMP/3'3'-cGAMP_PDE"/>
</dbReference>
<dbReference type="Pfam" id="PF13487">
    <property type="entry name" value="HD_5"/>
    <property type="match status" value="2"/>
</dbReference>
<dbReference type="InterPro" id="IPR000792">
    <property type="entry name" value="Tscrpt_reg_LuxR_C"/>
</dbReference>
<dbReference type="PRINTS" id="PR00038">
    <property type="entry name" value="HTHLUXR"/>
</dbReference>
<evidence type="ECO:0000313" key="5">
    <source>
        <dbReference type="Proteomes" id="UP000639051"/>
    </source>
</evidence>
<protein>
    <submittedName>
        <fullName evidence="4">HD domain-containing protein</fullName>
    </submittedName>
</protein>
<evidence type="ECO:0000313" key="4">
    <source>
        <dbReference type="EMBL" id="MBL0705705.1"/>
    </source>
</evidence>
<dbReference type="PANTHER" id="PTHR45228:SF5">
    <property type="entry name" value="CYCLIC DI-GMP PHOSPHODIESTERASE VC_1348-RELATED"/>
    <property type="match status" value="1"/>
</dbReference>
<feature type="domain" description="HTH luxR-type" evidence="2">
    <location>
        <begin position="508"/>
        <end position="573"/>
    </location>
</feature>
<dbReference type="PROSITE" id="PS50043">
    <property type="entry name" value="HTH_LUXR_2"/>
    <property type="match status" value="1"/>
</dbReference>
<dbReference type="Gene3D" id="1.10.10.10">
    <property type="entry name" value="Winged helix-like DNA-binding domain superfamily/Winged helix DNA-binding domain"/>
    <property type="match status" value="1"/>
</dbReference>
<dbReference type="EMBL" id="JAERRC010000022">
    <property type="protein sequence ID" value="MBL0705705.1"/>
    <property type="molecule type" value="Genomic_DNA"/>
</dbReference>
<dbReference type="SMART" id="SM00421">
    <property type="entry name" value="HTH_LUXR"/>
    <property type="match status" value="1"/>
</dbReference>
<evidence type="ECO:0000259" key="3">
    <source>
        <dbReference type="PROSITE" id="PS51832"/>
    </source>
</evidence>
<evidence type="ECO:0000256" key="1">
    <source>
        <dbReference type="SAM" id="MobiDB-lite"/>
    </source>
</evidence>
<dbReference type="Proteomes" id="UP000639051">
    <property type="component" value="Unassembled WGS sequence"/>
</dbReference>
<dbReference type="SUPFAM" id="SSF46894">
    <property type="entry name" value="C-terminal effector domain of the bipartite response regulators"/>
    <property type="match status" value="1"/>
</dbReference>
<reference evidence="4 5" key="1">
    <citation type="submission" date="2021-01" db="EMBL/GenBank/DDBJ databases">
        <title>Genome public.</title>
        <authorList>
            <person name="Liu C."/>
            <person name="Sun Q."/>
        </authorList>
    </citation>
    <scope>NUCLEOTIDE SEQUENCE [LARGE SCALE GENOMIC DNA]</scope>
    <source>
        <strain evidence="4 5">JC656</strain>
    </source>
</reference>
<organism evidence="4 5">
    <name type="scientific">Sinomonas cellulolyticus</name>
    <dbReference type="NCBI Taxonomy" id="2801916"/>
    <lineage>
        <taxon>Bacteria</taxon>
        <taxon>Bacillati</taxon>
        <taxon>Actinomycetota</taxon>
        <taxon>Actinomycetes</taxon>
        <taxon>Micrococcales</taxon>
        <taxon>Micrococcaceae</taxon>
        <taxon>Sinomonas</taxon>
    </lineage>
</organism>
<keyword evidence="5" id="KW-1185">Reference proteome</keyword>
<dbReference type="InterPro" id="IPR016032">
    <property type="entry name" value="Sig_transdc_resp-reg_C-effctor"/>
</dbReference>